<protein>
    <submittedName>
        <fullName evidence="9">L,D-transpeptidase</fullName>
    </submittedName>
</protein>
<keyword evidence="7" id="KW-1133">Transmembrane helix</keyword>
<dbReference type="Gene3D" id="2.40.440.10">
    <property type="entry name" value="L,D-transpeptidase catalytic domain-like"/>
    <property type="match status" value="1"/>
</dbReference>
<dbReference type="InterPro" id="IPR038063">
    <property type="entry name" value="Transpep_catalytic_dom"/>
</dbReference>
<feature type="compositionally biased region" description="Low complexity" evidence="6">
    <location>
        <begin position="160"/>
        <end position="172"/>
    </location>
</feature>
<feature type="region of interest" description="Disordered" evidence="6">
    <location>
        <begin position="12"/>
        <end position="43"/>
    </location>
</feature>
<feature type="compositionally biased region" description="Pro residues" evidence="6">
    <location>
        <begin position="269"/>
        <end position="286"/>
    </location>
</feature>
<keyword evidence="7" id="KW-0812">Transmembrane</keyword>
<dbReference type="CDD" id="cd16913">
    <property type="entry name" value="YkuD_like"/>
    <property type="match status" value="1"/>
</dbReference>
<feature type="compositionally biased region" description="Low complexity" evidence="6">
    <location>
        <begin position="180"/>
        <end position="200"/>
    </location>
</feature>
<proteinExistence type="predicted"/>
<feature type="region of interest" description="Disordered" evidence="6">
    <location>
        <begin position="262"/>
        <end position="286"/>
    </location>
</feature>
<comment type="pathway">
    <text evidence="1">Cell wall biogenesis; peptidoglycan biosynthesis.</text>
</comment>
<sequence length="286" mass="28971">MSDELTVRLHELAETAESPPPGSGAEVRATAGRRRRRRRTTAAVAGGCAAAGLAAVLTLNAVSHGTEQGPATAASVQPSATADAPDATVDLSRRVLAVAGRELPISAGTLETPTPTGRMTVTAKADAKVVRDATVGFDDEYDVKLTWVLELAPVTTGATATTAPAGAAGAAGEPDRTEATDGTDPTGTPDPTDPAGPADGTGEDGRTSEAPTRIPGSTAVWIAALSYNEKAPGNYDTTSGWIGLRTTDARWLYDRLAKGATVEIRGTTPTPPSMAPTPSPAPTPPG</sequence>
<comment type="caution">
    <text evidence="9">The sequence shown here is derived from an EMBL/GenBank/DDBJ whole genome shotgun (WGS) entry which is preliminary data.</text>
</comment>
<evidence type="ECO:0000256" key="4">
    <source>
        <dbReference type="ARBA" id="ARBA00022984"/>
    </source>
</evidence>
<evidence type="ECO:0000313" key="10">
    <source>
        <dbReference type="Proteomes" id="UP001180737"/>
    </source>
</evidence>
<evidence type="ECO:0000259" key="8">
    <source>
        <dbReference type="Pfam" id="PF03734"/>
    </source>
</evidence>
<evidence type="ECO:0000256" key="3">
    <source>
        <dbReference type="ARBA" id="ARBA00022960"/>
    </source>
</evidence>
<dbReference type="Proteomes" id="UP001180737">
    <property type="component" value="Unassembled WGS sequence"/>
</dbReference>
<dbReference type="RefSeq" id="WP_033530502.1">
    <property type="nucleotide sequence ID" value="NZ_JAVRFJ010000053.1"/>
</dbReference>
<feature type="domain" description="L,D-TPase catalytic" evidence="8">
    <location>
        <begin position="88"/>
        <end position="264"/>
    </location>
</feature>
<evidence type="ECO:0000256" key="6">
    <source>
        <dbReference type="SAM" id="MobiDB-lite"/>
    </source>
</evidence>
<name>A0ABU2ZAE0_9ACTN</name>
<dbReference type="SUPFAM" id="SSF141523">
    <property type="entry name" value="L,D-transpeptidase catalytic domain-like"/>
    <property type="match status" value="1"/>
</dbReference>
<dbReference type="EMBL" id="JAVRFJ010000053">
    <property type="protein sequence ID" value="MDT0573567.1"/>
    <property type="molecule type" value="Genomic_DNA"/>
</dbReference>
<keyword evidence="7" id="KW-0472">Membrane</keyword>
<dbReference type="Pfam" id="PF03734">
    <property type="entry name" value="YkuD"/>
    <property type="match status" value="1"/>
</dbReference>
<gene>
    <name evidence="9" type="ORF">RM704_40055</name>
</gene>
<keyword evidence="3" id="KW-0133">Cell shape</keyword>
<accession>A0ABU2ZAE0</accession>
<evidence type="ECO:0000256" key="7">
    <source>
        <dbReference type="SAM" id="Phobius"/>
    </source>
</evidence>
<keyword evidence="4" id="KW-0573">Peptidoglycan synthesis</keyword>
<reference evidence="9" key="1">
    <citation type="submission" date="2024-05" db="EMBL/GenBank/DDBJ databases">
        <title>30 novel species of actinomycetes from the DSMZ collection.</title>
        <authorList>
            <person name="Nouioui I."/>
        </authorList>
    </citation>
    <scope>NUCLEOTIDE SEQUENCE</scope>
    <source>
        <strain evidence="9">DSM 3412</strain>
    </source>
</reference>
<evidence type="ECO:0000256" key="2">
    <source>
        <dbReference type="ARBA" id="ARBA00022679"/>
    </source>
</evidence>
<evidence type="ECO:0000256" key="5">
    <source>
        <dbReference type="ARBA" id="ARBA00023316"/>
    </source>
</evidence>
<evidence type="ECO:0000256" key="1">
    <source>
        <dbReference type="ARBA" id="ARBA00004752"/>
    </source>
</evidence>
<dbReference type="InterPro" id="IPR005490">
    <property type="entry name" value="LD_TPept_cat_dom"/>
</dbReference>
<feature type="compositionally biased region" description="Basic residues" evidence="6">
    <location>
        <begin position="31"/>
        <end position="40"/>
    </location>
</feature>
<feature type="transmembrane region" description="Helical" evidence="7">
    <location>
        <begin position="42"/>
        <end position="62"/>
    </location>
</feature>
<keyword evidence="10" id="KW-1185">Reference proteome</keyword>
<keyword evidence="5" id="KW-0961">Cell wall biogenesis/degradation</keyword>
<feature type="region of interest" description="Disordered" evidence="6">
    <location>
        <begin position="160"/>
        <end position="215"/>
    </location>
</feature>
<keyword evidence="2" id="KW-0808">Transferase</keyword>
<evidence type="ECO:0000313" key="9">
    <source>
        <dbReference type="EMBL" id="MDT0573567.1"/>
    </source>
</evidence>
<organism evidence="9 10">
    <name type="scientific">Streptomyces gottesmaniae</name>
    <dbReference type="NCBI Taxonomy" id="3075518"/>
    <lineage>
        <taxon>Bacteria</taxon>
        <taxon>Bacillati</taxon>
        <taxon>Actinomycetota</taxon>
        <taxon>Actinomycetes</taxon>
        <taxon>Kitasatosporales</taxon>
        <taxon>Streptomycetaceae</taxon>
        <taxon>Streptomyces</taxon>
    </lineage>
</organism>